<keyword evidence="1" id="KW-0723">Serine/threonine-protein kinase</keyword>
<keyword evidence="4 8" id="KW-0547">Nucleotide-binding</keyword>
<evidence type="ECO:0000256" key="5">
    <source>
        <dbReference type="ARBA" id="ARBA00022777"/>
    </source>
</evidence>
<dbReference type="SMART" id="SM00248">
    <property type="entry name" value="ANK"/>
    <property type="match status" value="3"/>
</dbReference>
<evidence type="ECO:0000259" key="10">
    <source>
        <dbReference type="PROSITE" id="PS50011"/>
    </source>
</evidence>
<dbReference type="GO" id="GO:0004674">
    <property type="term" value="F:protein serine/threonine kinase activity"/>
    <property type="evidence" value="ECO:0000318"/>
    <property type="project" value="GO_Central"/>
</dbReference>
<dbReference type="InterPro" id="IPR036770">
    <property type="entry name" value="Ankyrin_rpt-contain_sf"/>
</dbReference>
<dbReference type="GO" id="GO:0005524">
    <property type="term" value="F:ATP binding"/>
    <property type="evidence" value="ECO:0007669"/>
    <property type="project" value="UniProtKB-UniRule"/>
</dbReference>
<evidence type="ECO:0000256" key="3">
    <source>
        <dbReference type="ARBA" id="ARBA00022679"/>
    </source>
</evidence>
<dbReference type="GeneID" id="5041727"/>
<evidence type="ECO:0000256" key="4">
    <source>
        <dbReference type="ARBA" id="ARBA00022741"/>
    </source>
</evidence>
<dbReference type="PROSITE" id="PS50297">
    <property type="entry name" value="ANK_REP_REGION"/>
    <property type="match status" value="2"/>
</dbReference>
<keyword evidence="6 8" id="KW-0067">ATP-binding</keyword>
<feature type="repeat" description="ANK" evidence="7">
    <location>
        <begin position="176"/>
        <end position="208"/>
    </location>
</feature>
<sequence length="710" mass="81803">MNGHRKLTLNEYQTKLRQIQENRSPKSNKFHTPQQKANLASPKIQVAGKQQQHKLFTDRSTSTYQNINLPFTSKMPKLSKLQSLDEEFKQCETAKFNPTIESKSPKQEGIDKLRTQLNEQFLKESSSNRAGVCLQFLEPTLVHNLCNNIQTNLVNLSPKVKVNSELHASVSSKDLNGNTALHFAARNGNTHLAQALLYKDIQIDDQNEDKMTPLLMSAYYGKLETLQILVNVGANINHQDIHGNSALHYACKFNFKSIVEFLLQKQHLVLQQNLEQKYPDYYIEDQDIAQIYKDYQEQTKKKQTKEVIIQTTQTETILKMFQRKNIKQQKNLIQTSKSQNNLDKIQVPSPKIKQLQTKLQQLEQFKTQMQGLKRQTTFSTNYSESCKNIKDEEEISLSQFQILGLIGKGSFGQVYLVKRQNQLYAMKVLDKSMILKHNLFRYAQTERNVLSITSHPFIVKLRYAFQTPEKLVMILDFCPGGDMGQLLEEKKRLPEAQAKNYICEVILALEDLHQRDIIYRDLKPENIVIDADGHAMLTDFGLSKEGIFDASQGARSFCGSVAYLAPEMLRRQGHGKAVDWYLLGVVMYELLVGVPPYYDNEKDQLFHNIEHAILKIPSYISPEGRNLIKSLLQRNPIKRLGSGVGDSKEIKQHPYFQDVDWDKVKNKELELPKPTRKIRINTQTGQNLFQQEHLEPSSHIHGWSFVHAEF</sequence>
<dbReference type="HOGENOM" id="CLU_013312_2_0_1"/>
<dbReference type="KEGG" id="ptm:GSPATT00021713001"/>
<dbReference type="OrthoDB" id="291953at2759"/>
<evidence type="ECO:0000256" key="2">
    <source>
        <dbReference type="ARBA" id="ARBA00022553"/>
    </source>
</evidence>
<feature type="repeat" description="ANK" evidence="7">
    <location>
        <begin position="209"/>
        <end position="241"/>
    </location>
</feature>
<evidence type="ECO:0000256" key="7">
    <source>
        <dbReference type="PROSITE-ProRule" id="PRU00023"/>
    </source>
</evidence>
<reference evidence="11 12" key="1">
    <citation type="journal article" date="2006" name="Nature">
        <title>Global trends of whole-genome duplications revealed by the ciliate Paramecium tetraurelia.</title>
        <authorList>
            <consortium name="Genoscope"/>
            <person name="Aury J.-M."/>
            <person name="Jaillon O."/>
            <person name="Duret L."/>
            <person name="Noel B."/>
            <person name="Jubin C."/>
            <person name="Porcel B.M."/>
            <person name="Segurens B."/>
            <person name="Daubin V."/>
            <person name="Anthouard V."/>
            <person name="Aiach N."/>
            <person name="Arnaiz O."/>
            <person name="Billaut A."/>
            <person name="Beisson J."/>
            <person name="Blanc I."/>
            <person name="Bouhouche K."/>
            <person name="Camara F."/>
            <person name="Duharcourt S."/>
            <person name="Guigo R."/>
            <person name="Gogendeau D."/>
            <person name="Katinka M."/>
            <person name="Keller A.-M."/>
            <person name="Kissmehl R."/>
            <person name="Klotz C."/>
            <person name="Koll F."/>
            <person name="Le Moue A."/>
            <person name="Lepere C."/>
            <person name="Malinsky S."/>
            <person name="Nowacki M."/>
            <person name="Nowak J.K."/>
            <person name="Plattner H."/>
            <person name="Poulain J."/>
            <person name="Ruiz F."/>
            <person name="Serrano V."/>
            <person name="Zagulski M."/>
            <person name="Dessen P."/>
            <person name="Betermier M."/>
            <person name="Weissenbach J."/>
            <person name="Scarpelli C."/>
            <person name="Schachter V."/>
            <person name="Sperling L."/>
            <person name="Meyer E."/>
            <person name="Cohen J."/>
            <person name="Wincker P."/>
        </authorList>
    </citation>
    <scope>NUCLEOTIDE SEQUENCE [LARGE SCALE GENOMIC DNA]</scope>
    <source>
        <strain evidence="11 12">Stock d4-2</strain>
    </source>
</reference>
<dbReference type="InParanoid" id="A0DZS8"/>
<keyword evidence="7" id="KW-0040">ANK repeat</keyword>
<keyword evidence="3" id="KW-0808">Transferase</keyword>
<feature type="domain" description="Protein kinase" evidence="10">
    <location>
        <begin position="400"/>
        <end position="656"/>
    </location>
</feature>
<dbReference type="PRINTS" id="PR01415">
    <property type="entry name" value="ANKYRIN"/>
</dbReference>
<feature type="compositionally biased region" description="Polar residues" evidence="9">
    <location>
        <begin position="25"/>
        <end position="38"/>
    </location>
</feature>
<dbReference type="Proteomes" id="UP000000600">
    <property type="component" value="Unassembled WGS sequence"/>
</dbReference>
<dbReference type="SUPFAM" id="SSF56112">
    <property type="entry name" value="Protein kinase-like (PK-like)"/>
    <property type="match status" value="1"/>
</dbReference>
<dbReference type="Pfam" id="PF00069">
    <property type="entry name" value="Pkinase"/>
    <property type="match status" value="1"/>
</dbReference>
<evidence type="ECO:0000313" key="11">
    <source>
        <dbReference type="EMBL" id="CAK88545.1"/>
    </source>
</evidence>
<dbReference type="PROSITE" id="PS00108">
    <property type="entry name" value="PROTEIN_KINASE_ST"/>
    <property type="match status" value="1"/>
</dbReference>
<feature type="region of interest" description="Disordered" evidence="9">
    <location>
        <begin position="20"/>
        <end position="39"/>
    </location>
</feature>
<dbReference type="InterPro" id="IPR011009">
    <property type="entry name" value="Kinase-like_dom_sf"/>
</dbReference>
<dbReference type="CDD" id="cd05123">
    <property type="entry name" value="STKc_AGC"/>
    <property type="match status" value="1"/>
</dbReference>
<accession>A0DZS8</accession>
<dbReference type="AlphaFoldDB" id="A0DZS8"/>
<evidence type="ECO:0000256" key="8">
    <source>
        <dbReference type="PROSITE-ProRule" id="PRU10141"/>
    </source>
</evidence>
<dbReference type="Gene3D" id="1.25.40.20">
    <property type="entry name" value="Ankyrin repeat-containing domain"/>
    <property type="match status" value="1"/>
</dbReference>
<dbReference type="SMART" id="SM00220">
    <property type="entry name" value="S_TKc"/>
    <property type="match status" value="1"/>
</dbReference>
<dbReference type="OMA" id="MILDFCP"/>
<dbReference type="PROSITE" id="PS50088">
    <property type="entry name" value="ANK_REPEAT"/>
    <property type="match status" value="2"/>
</dbReference>
<dbReference type="PROSITE" id="PS00107">
    <property type="entry name" value="PROTEIN_KINASE_ATP"/>
    <property type="match status" value="1"/>
</dbReference>
<dbReference type="InterPro" id="IPR002110">
    <property type="entry name" value="Ankyrin_rpt"/>
</dbReference>
<dbReference type="Pfam" id="PF12796">
    <property type="entry name" value="Ank_2"/>
    <property type="match status" value="1"/>
</dbReference>
<dbReference type="InterPro" id="IPR000719">
    <property type="entry name" value="Prot_kinase_dom"/>
</dbReference>
<dbReference type="eggNOG" id="KOG0603">
    <property type="taxonomic scope" value="Eukaryota"/>
</dbReference>
<protein>
    <recommendedName>
        <fullName evidence="10">Protein kinase domain-containing protein</fullName>
    </recommendedName>
</protein>
<dbReference type="GO" id="GO:0005737">
    <property type="term" value="C:cytoplasm"/>
    <property type="evidence" value="ECO:0000318"/>
    <property type="project" value="GO_Central"/>
</dbReference>
<evidence type="ECO:0000256" key="9">
    <source>
        <dbReference type="SAM" id="MobiDB-lite"/>
    </source>
</evidence>
<organism evidence="11 12">
    <name type="scientific">Paramecium tetraurelia</name>
    <dbReference type="NCBI Taxonomy" id="5888"/>
    <lineage>
        <taxon>Eukaryota</taxon>
        <taxon>Sar</taxon>
        <taxon>Alveolata</taxon>
        <taxon>Ciliophora</taxon>
        <taxon>Intramacronucleata</taxon>
        <taxon>Oligohymenophorea</taxon>
        <taxon>Peniculida</taxon>
        <taxon>Parameciidae</taxon>
        <taxon>Paramecium</taxon>
    </lineage>
</organism>
<dbReference type="Gene3D" id="1.10.510.10">
    <property type="entry name" value="Transferase(Phosphotransferase) domain 1"/>
    <property type="match status" value="1"/>
</dbReference>
<dbReference type="FunFam" id="1.10.510.10:FF:000465">
    <property type="entry name" value="Non-specific serine/threonine protein kinase"/>
    <property type="match status" value="1"/>
</dbReference>
<dbReference type="STRING" id="5888.A0DZS8"/>
<proteinExistence type="predicted"/>
<feature type="binding site" evidence="8">
    <location>
        <position position="436"/>
    </location>
    <ligand>
        <name>ATP</name>
        <dbReference type="ChEBI" id="CHEBI:30616"/>
    </ligand>
</feature>
<name>A0DZS8_PARTE</name>
<dbReference type="RefSeq" id="XP_001455942.1">
    <property type="nucleotide sequence ID" value="XM_001455905.1"/>
</dbReference>
<evidence type="ECO:0000256" key="6">
    <source>
        <dbReference type="ARBA" id="ARBA00022840"/>
    </source>
</evidence>
<evidence type="ECO:0000256" key="1">
    <source>
        <dbReference type="ARBA" id="ARBA00022527"/>
    </source>
</evidence>
<gene>
    <name evidence="11" type="ORF">GSPATT00021713001</name>
</gene>
<dbReference type="InterPro" id="IPR017441">
    <property type="entry name" value="Protein_kinase_ATP_BS"/>
</dbReference>
<dbReference type="PROSITE" id="PS50011">
    <property type="entry name" value="PROTEIN_KINASE_DOM"/>
    <property type="match status" value="1"/>
</dbReference>
<dbReference type="GO" id="GO:0005634">
    <property type="term" value="C:nucleus"/>
    <property type="evidence" value="ECO:0000318"/>
    <property type="project" value="GO_Central"/>
</dbReference>
<dbReference type="InterPro" id="IPR008271">
    <property type="entry name" value="Ser/Thr_kinase_AS"/>
</dbReference>
<keyword evidence="2" id="KW-0597">Phosphoprotein</keyword>
<dbReference type="EMBL" id="CT868650">
    <property type="protein sequence ID" value="CAK88545.1"/>
    <property type="molecule type" value="Genomic_DNA"/>
</dbReference>
<keyword evidence="12" id="KW-1185">Reference proteome</keyword>
<keyword evidence="5" id="KW-0418">Kinase</keyword>
<dbReference type="InterPro" id="IPR045270">
    <property type="entry name" value="STKc_AGC"/>
</dbReference>
<dbReference type="PANTHER" id="PTHR24351">
    <property type="entry name" value="RIBOSOMAL PROTEIN S6 KINASE"/>
    <property type="match status" value="1"/>
</dbReference>
<evidence type="ECO:0000313" key="12">
    <source>
        <dbReference type="Proteomes" id="UP000000600"/>
    </source>
</evidence>
<dbReference type="Gene3D" id="3.30.200.20">
    <property type="entry name" value="Phosphorylase Kinase, domain 1"/>
    <property type="match status" value="1"/>
</dbReference>
<dbReference type="SUPFAM" id="SSF48403">
    <property type="entry name" value="Ankyrin repeat"/>
    <property type="match status" value="1"/>
</dbReference>